<sequence length="302" mass="32956">MVTSPKRSASPLPTRERIPVAHISEVEFGEPEIAENDYLSRLPDALAQRILAYVVKSSDDPKLQLCRFVPRNFRSLPKALPSLHKTTLLASFLMHCGGTGSLAFDTNRIAMVSRHWRLQASNRELWAPLVPQLAYFDSPNRTLRQAHSMPFFFSRLINILHANNRPLGRVNPNLNSPAATPYFEFSSLLVPGKENGSRTPATPALPPNSLSATLGFTPTPLRRPQRQIAPIVLHSAPMAPARAESPALSGTATGASNPSAIPASPATPRARQLRDSGSSRSATRPHSAAGSLARQRRRLHLS</sequence>
<evidence type="ECO:0000256" key="1">
    <source>
        <dbReference type="SAM" id="MobiDB-lite"/>
    </source>
</evidence>
<feature type="region of interest" description="Disordered" evidence="1">
    <location>
        <begin position="193"/>
        <end position="220"/>
    </location>
</feature>
<feature type="region of interest" description="Disordered" evidence="1">
    <location>
        <begin position="242"/>
        <end position="302"/>
    </location>
</feature>
<dbReference type="RefSeq" id="XP_001749709.1">
    <property type="nucleotide sequence ID" value="XM_001749657.1"/>
</dbReference>
<feature type="compositionally biased region" description="Polar residues" evidence="1">
    <location>
        <begin position="275"/>
        <end position="284"/>
    </location>
</feature>
<accession>A9VAC7</accession>
<dbReference type="InParanoid" id="A9VAC7"/>
<dbReference type="KEGG" id="mbr:MONBRDRAFT_11816"/>
<protein>
    <recommendedName>
        <fullName evidence="4">F-box domain-containing protein</fullName>
    </recommendedName>
</protein>
<dbReference type="GeneID" id="5895001"/>
<keyword evidence="3" id="KW-1185">Reference proteome</keyword>
<dbReference type="Proteomes" id="UP000001357">
    <property type="component" value="Unassembled WGS sequence"/>
</dbReference>
<dbReference type="AlphaFoldDB" id="A9VAC7"/>
<proteinExistence type="predicted"/>
<evidence type="ECO:0008006" key="4">
    <source>
        <dbReference type="Google" id="ProtNLM"/>
    </source>
</evidence>
<dbReference type="EMBL" id="CH991573">
    <property type="protein sequence ID" value="EDQ85518.1"/>
    <property type="molecule type" value="Genomic_DNA"/>
</dbReference>
<organism evidence="2 3">
    <name type="scientific">Monosiga brevicollis</name>
    <name type="common">Choanoflagellate</name>
    <dbReference type="NCBI Taxonomy" id="81824"/>
    <lineage>
        <taxon>Eukaryota</taxon>
        <taxon>Choanoflagellata</taxon>
        <taxon>Craspedida</taxon>
        <taxon>Salpingoecidae</taxon>
        <taxon>Monosiga</taxon>
    </lineage>
</organism>
<evidence type="ECO:0000313" key="2">
    <source>
        <dbReference type="EMBL" id="EDQ85518.1"/>
    </source>
</evidence>
<evidence type="ECO:0000313" key="3">
    <source>
        <dbReference type="Proteomes" id="UP000001357"/>
    </source>
</evidence>
<name>A9VAC7_MONBE</name>
<gene>
    <name evidence="2" type="ORF">MONBRDRAFT_11816</name>
</gene>
<feature type="compositionally biased region" description="Low complexity" evidence="1">
    <location>
        <begin position="255"/>
        <end position="270"/>
    </location>
</feature>
<reference evidence="2 3" key="1">
    <citation type="journal article" date="2008" name="Nature">
        <title>The genome of the choanoflagellate Monosiga brevicollis and the origin of metazoans.</title>
        <authorList>
            <consortium name="JGI Sequencing"/>
            <person name="King N."/>
            <person name="Westbrook M.J."/>
            <person name="Young S.L."/>
            <person name="Kuo A."/>
            <person name="Abedin M."/>
            <person name="Chapman J."/>
            <person name="Fairclough S."/>
            <person name="Hellsten U."/>
            <person name="Isogai Y."/>
            <person name="Letunic I."/>
            <person name="Marr M."/>
            <person name="Pincus D."/>
            <person name="Putnam N."/>
            <person name="Rokas A."/>
            <person name="Wright K.J."/>
            <person name="Zuzow R."/>
            <person name="Dirks W."/>
            <person name="Good M."/>
            <person name="Goodstein D."/>
            <person name="Lemons D."/>
            <person name="Li W."/>
            <person name="Lyons J.B."/>
            <person name="Morris A."/>
            <person name="Nichols S."/>
            <person name="Richter D.J."/>
            <person name="Salamov A."/>
            <person name="Bork P."/>
            <person name="Lim W.A."/>
            <person name="Manning G."/>
            <person name="Miller W.T."/>
            <person name="McGinnis W."/>
            <person name="Shapiro H."/>
            <person name="Tjian R."/>
            <person name="Grigoriev I.V."/>
            <person name="Rokhsar D."/>
        </authorList>
    </citation>
    <scope>NUCLEOTIDE SEQUENCE [LARGE SCALE GENOMIC DNA]</scope>
    <source>
        <strain evidence="3">MX1 / ATCC 50154</strain>
    </source>
</reference>